<proteinExistence type="predicted"/>
<organism evidence="1">
    <name type="scientific">Arundo donax</name>
    <name type="common">Giant reed</name>
    <name type="synonym">Donax arundinaceus</name>
    <dbReference type="NCBI Taxonomy" id="35708"/>
    <lineage>
        <taxon>Eukaryota</taxon>
        <taxon>Viridiplantae</taxon>
        <taxon>Streptophyta</taxon>
        <taxon>Embryophyta</taxon>
        <taxon>Tracheophyta</taxon>
        <taxon>Spermatophyta</taxon>
        <taxon>Magnoliopsida</taxon>
        <taxon>Liliopsida</taxon>
        <taxon>Poales</taxon>
        <taxon>Poaceae</taxon>
        <taxon>PACMAD clade</taxon>
        <taxon>Arundinoideae</taxon>
        <taxon>Arundineae</taxon>
        <taxon>Arundo</taxon>
    </lineage>
</organism>
<reference evidence="1" key="2">
    <citation type="journal article" date="2015" name="Data Brief">
        <title>Shoot transcriptome of the giant reed, Arundo donax.</title>
        <authorList>
            <person name="Barrero R.A."/>
            <person name="Guerrero F.D."/>
            <person name="Moolhuijzen P."/>
            <person name="Goolsby J.A."/>
            <person name="Tidwell J."/>
            <person name="Bellgard S.E."/>
            <person name="Bellgard M.I."/>
        </authorList>
    </citation>
    <scope>NUCLEOTIDE SEQUENCE</scope>
    <source>
        <tissue evidence="1">Shoot tissue taken approximately 20 cm above the soil surface</tissue>
    </source>
</reference>
<protein>
    <submittedName>
        <fullName evidence="1">Uncharacterized protein</fullName>
    </submittedName>
</protein>
<dbReference type="AlphaFoldDB" id="A0A0A9ABX8"/>
<accession>A0A0A9ABX8</accession>
<evidence type="ECO:0000313" key="1">
    <source>
        <dbReference type="EMBL" id="JAD49149.1"/>
    </source>
</evidence>
<sequence>MDKMTNFTFSLLSPTFEAFVSEEIPTYHRC</sequence>
<name>A0A0A9ABX8_ARUDO</name>
<dbReference type="EMBL" id="GBRH01248746">
    <property type="protein sequence ID" value="JAD49149.1"/>
    <property type="molecule type" value="Transcribed_RNA"/>
</dbReference>
<reference evidence="1" key="1">
    <citation type="submission" date="2014-09" db="EMBL/GenBank/DDBJ databases">
        <authorList>
            <person name="Magalhaes I.L.F."/>
            <person name="Oliveira U."/>
            <person name="Santos F.R."/>
            <person name="Vidigal T.H.D.A."/>
            <person name="Brescovit A.D."/>
            <person name="Santos A.J."/>
        </authorList>
    </citation>
    <scope>NUCLEOTIDE SEQUENCE</scope>
    <source>
        <tissue evidence="1">Shoot tissue taken approximately 20 cm above the soil surface</tissue>
    </source>
</reference>